<organism evidence="1 2">
    <name type="scientific">Noviherbaspirillum suwonense</name>
    <dbReference type="NCBI Taxonomy" id="1224511"/>
    <lineage>
        <taxon>Bacteria</taxon>
        <taxon>Pseudomonadati</taxon>
        <taxon>Pseudomonadota</taxon>
        <taxon>Betaproteobacteria</taxon>
        <taxon>Burkholderiales</taxon>
        <taxon>Oxalobacteraceae</taxon>
        <taxon>Noviherbaspirillum</taxon>
    </lineage>
</organism>
<evidence type="ECO:0000313" key="2">
    <source>
        <dbReference type="Proteomes" id="UP001158049"/>
    </source>
</evidence>
<accession>A0ABY1Q9S6</accession>
<comment type="caution">
    <text evidence="1">The sequence shown here is derived from an EMBL/GenBank/DDBJ whole genome shotgun (WGS) entry which is preliminary data.</text>
</comment>
<keyword evidence="2" id="KW-1185">Reference proteome</keyword>
<evidence type="ECO:0008006" key="3">
    <source>
        <dbReference type="Google" id="ProtNLM"/>
    </source>
</evidence>
<proteinExistence type="predicted"/>
<gene>
    <name evidence="1" type="ORF">SAMN06295970_11066</name>
</gene>
<name>A0ABY1Q9S6_9BURK</name>
<sequence>MPFLMECYVSMMEVGFPAYSSEKKVNGLIQLKNWLAVHAEQMPSNAYMDAFERTQKLTDRLNPAELESFLSRSEHPFLTSCNTRSSVNGMIAMQMSFISCQSTSDKLTAMYNDFSFQIEKLYKTS</sequence>
<dbReference type="Proteomes" id="UP001158049">
    <property type="component" value="Unassembled WGS sequence"/>
</dbReference>
<evidence type="ECO:0000313" key="1">
    <source>
        <dbReference type="EMBL" id="SMP64678.1"/>
    </source>
</evidence>
<dbReference type="RefSeq" id="WP_283442912.1">
    <property type="nucleotide sequence ID" value="NZ_FXUL01000010.1"/>
</dbReference>
<protein>
    <recommendedName>
        <fullName evidence="3">Phasin domain-containing protein</fullName>
    </recommendedName>
</protein>
<reference evidence="1 2" key="1">
    <citation type="submission" date="2017-05" db="EMBL/GenBank/DDBJ databases">
        <authorList>
            <person name="Varghese N."/>
            <person name="Submissions S."/>
        </authorList>
    </citation>
    <scope>NUCLEOTIDE SEQUENCE [LARGE SCALE GENOMIC DNA]</scope>
    <source>
        <strain evidence="1 2">DSM 26001</strain>
    </source>
</reference>
<dbReference type="EMBL" id="FXUL01000010">
    <property type="protein sequence ID" value="SMP64678.1"/>
    <property type="molecule type" value="Genomic_DNA"/>
</dbReference>